<gene>
    <name evidence="11" type="primary">recN</name>
    <name evidence="11" type="ORF">QUF54_06075</name>
</gene>
<keyword evidence="4" id="KW-0547">Nucleotide-binding</keyword>
<dbReference type="SUPFAM" id="SSF52540">
    <property type="entry name" value="P-loop containing nucleoside triphosphate hydrolases"/>
    <property type="match status" value="1"/>
</dbReference>
<evidence type="ECO:0000313" key="12">
    <source>
        <dbReference type="Proteomes" id="UP001171945"/>
    </source>
</evidence>
<comment type="function">
    <text evidence="1">May be involved in recombinational repair of damaged DNA.</text>
</comment>
<dbReference type="InterPro" id="IPR003395">
    <property type="entry name" value="RecF/RecN/SMC_N"/>
</dbReference>
<evidence type="ECO:0000259" key="10">
    <source>
        <dbReference type="Pfam" id="PF02463"/>
    </source>
</evidence>
<dbReference type="Proteomes" id="UP001171945">
    <property type="component" value="Unassembled WGS sequence"/>
</dbReference>
<evidence type="ECO:0000313" key="11">
    <source>
        <dbReference type="EMBL" id="MDM8562905.1"/>
    </source>
</evidence>
<accession>A0ABT7VTJ7</accession>
<evidence type="ECO:0000256" key="6">
    <source>
        <dbReference type="ARBA" id="ARBA00022840"/>
    </source>
</evidence>
<keyword evidence="5" id="KW-0227">DNA damage</keyword>
<dbReference type="NCBIfam" id="TIGR00634">
    <property type="entry name" value="recN"/>
    <property type="match status" value="1"/>
</dbReference>
<dbReference type="PANTHER" id="PTHR11059">
    <property type="entry name" value="DNA REPAIR PROTEIN RECN"/>
    <property type="match status" value="1"/>
</dbReference>
<evidence type="ECO:0000256" key="8">
    <source>
        <dbReference type="ARBA" id="ARBA00033408"/>
    </source>
</evidence>
<evidence type="ECO:0000256" key="1">
    <source>
        <dbReference type="ARBA" id="ARBA00003618"/>
    </source>
</evidence>
<evidence type="ECO:0000256" key="2">
    <source>
        <dbReference type="ARBA" id="ARBA00009441"/>
    </source>
</evidence>
<dbReference type="PIRSF" id="PIRSF003128">
    <property type="entry name" value="RecN"/>
    <property type="match status" value="1"/>
</dbReference>
<dbReference type="InterPro" id="IPR027417">
    <property type="entry name" value="P-loop_NTPase"/>
</dbReference>
<keyword evidence="6" id="KW-0067">ATP-binding</keyword>
<dbReference type="NCBIfam" id="NF008121">
    <property type="entry name" value="PRK10869.1"/>
    <property type="match status" value="1"/>
</dbReference>
<organism evidence="11 12">
    <name type="scientific">Candidatus Marithioploca araucensis</name>
    <dbReference type="NCBI Taxonomy" id="70273"/>
    <lineage>
        <taxon>Bacteria</taxon>
        <taxon>Pseudomonadati</taxon>
        <taxon>Pseudomonadota</taxon>
        <taxon>Gammaproteobacteria</taxon>
        <taxon>Thiotrichales</taxon>
        <taxon>Thiotrichaceae</taxon>
        <taxon>Candidatus Marithioploca</taxon>
    </lineage>
</organism>
<name>A0ABT7VTJ7_9GAMM</name>
<keyword evidence="12" id="KW-1185">Reference proteome</keyword>
<evidence type="ECO:0000256" key="5">
    <source>
        <dbReference type="ARBA" id="ARBA00022763"/>
    </source>
</evidence>
<feature type="coiled-coil region" evidence="9">
    <location>
        <begin position="213"/>
        <end position="240"/>
    </location>
</feature>
<comment type="similarity">
    <text evidence="2">Belongs to the RecN family.</text>
</comment>
<dbReference type="CDD" id="cd03241">
    <property type="entry name" value="ABC_RecN"/>
    <property type="match status" value="2"/>
</dbReference>
<keyword evidence="7" id="KW-0234">DNA repair</keyword>
<feature type="non-terminal residue" evidence="11">
    <location>
        <position position="1"/>
    </location>
</feature>
<dbReference type="Pfam" id="PF02463">
    <property type="entry name" value="SMC_N"/>
    <property type="match status" value="1"/>
</dbReference>
<dbReference type="InterPro" id="IPR004604">
    <property type="entry name" value="DNA_recomb/repair_RecN"/>
</dbReference>
<keyword evidence="9" id="KW-0175">Coiled coil</keyword>
<proteinExistence type="inferred from homology"/>
<feature type="coiled-coil region" evidence="9">
    <location>
        <begin position="329"/>
        <end position="377"/>
    </location>
</feature>
<feature type="domain" description="RecF/RecN/SMC N-terminal" evidence="10">
    <location>
        <begin position="7"/>
        <end position="512"/>
    </location>
</feature>
<comment type="caution">
    <text evidence="11">The sequence shown here is derived from an EMBL/GenBank/DDBJ whole genome shotgun (WGS) entry which is preliminary data.</text>
</comment>
<evidence type="ECO:0000256" key="7">
    <source>
        <dbReference type="ARBA" id="ARBA00023204"/>
    </source>
</evidence>
<evidence type="ECO:0000256" key="4">
    <source>
        <dbReference type="ARBA" id="ARBA00022741"/>
    </source>
</evidence>
<dbReference type="PANTHER" id="PTHR11059:SF0">
    <property type="entry name" value="DNA REPAIR PROTEIN RECN"/>
    <property type="match status" value="1"/>
</dbReference>
<evidence type="ECO:0000256" key="9">
    <source>
        <dbReference type="SAM" id="Coils"/>
    </source>
</evidence>
<protein>
    <recommendedName>
        <fullName evidence="3">DNA repair protein RecN</fullName>
    </recommendedName>
    <alternativeName>
        <fullName evidence="8">Recombination protein N</fullName>
    </alternativeName>
</protein>
<dbReference type="Gene3D" id="3.40.50.300">
    <property type="entry name" value="P-loop containing nucleotide triphosphate hydrolases"/>
    <property type="match status" value="2"/>
</dbReference>
<reference evidence="11" key="1">
    <citation type="submission" date="2023-06" db="EMBL/GenBank/DDBJ databases">
        <title>Uncultivated large filamentous bacteria from sulfidic sediments reveal new species and different genomic features in energy metabolism and defense.</title>
        <authorList>
            <person name="Fonseca A."/>
        </authorList>
    </citation>
    <scope>NUCLEOTIDE SEQUENCE</scope>
    <source>
        <strain evidence="11">HSG4</strain>
    </source>
</reference>
<sequence>EIIIKVLHYLQIENFAIVEQLNLHINDGLTIITGETGAGKSILIDALSLVLGEKADSNAVRQGCETAQVNATFTLPTDAVAWLQEKDLMSGSGNECLVRRVINHNGRSRGYINDQHVSVQTLRQLGEYLIDIHGQHAHQSLLKSDVQRKLLDEISEDKSVLEEVTQIYEHWKSLKTALENLGGEDREAKMTLLRYQVQELEEFDLTTEALSHLESEYRRLAHAQKLLENSQEALLLLDNEETSSTLSSLHNASHLLEEVQQHDAKLDSIITFLENAIIQTQEAVGELRHYLHHLDIDAASLHDVQQQMTALQDIARKHRVRFVDLPAHFEELTLQLDELENYEENANRLEAELIDTLDAYEEANEALHQQRVQTAQELGEKMTAEMHKLGMPGGHLVIAVRAVEDAPPAATGTDIVEFLVTTNVGHAPKPLQKVASGGELSRISLAIQVVTAQNSGVPILVFDEVDVGIGGGIAEIVGQLLNHLGQQRQVLCITHLAQVACQGNHHLQVSKTFREESTHANIVALSRQERVEEVARMLGGVEMTSQSLAHAQEMLQRSETE</sequence>
<evidence type="ECO:0000256" key="3">
    <source>
        <dbReference type="ARBA" id="ARBA00021315"/>
    </source>
</evidence>
<dbReference type="EMBL" id="JAUCGM010000344">
    <property type="protein sequence ID" value="MDM8562905.1"/>
    <property type="molecule type" value="Genomic_DNA"/>
</dbReference>